<dbReference type="InterPro" id="IPR031973">
    <property type="entry name" value="Deltameth_res_prag01"/>
</dbReference>
<accession>A0A068YEM6</accession>
<keyword evidence="1" id="KW-0472">Membrane</keyword>
<name>A0A068YEM6_ECHMU</name>
<organism evidence="3 4">
    <name type="scientific">Echinococcus multilocularis</name>
    <name type="common">Fox tapeworm</name>
    <dbReference type="NCBI Taxonomy" id="6211"/>
    <lineage>
        <taxon>Eukaryota</taxon>
        <taxon>Metazoa</taxon>
        <taxon>Spiralia</taxon>
        <taxon>Lophotrochozoa</taxon>
        <taxon>Platyhelminthes</taxon>
        <taxon>Cestoda</taxon>
        <taxon>Eucestoda</taxon>
        <taxon>Cyclophyllidea</taxon>
        <taxon>Taeniidae</taxon>
        <taxon>Echinococcus</taxon>
    </lineage>
</organism>
<keyword evidence="1" id="KW-0812">Transmembrane</keyword>
<dbReference type="Pfam" id="PF16020">
    <property type="entry name" value="Deltameth_res"/>
    <property type="match status" value="1"/>
</dbReference>
<reference evidence="3" key="2">
    <citation type="submission" date="2015-11" db="EMBL/GenBank/DDBJ databases">
        <authorList>
            <person name="Zhang Y."/>
            <person name="Guo Z."/>
        </authorList>
    </citation>
    <scope>NUCLEOTIDE SEQUENCE</scope>
</reference>
<dbReference type="OMA" id="EYSRYMY"/>
<keyword evidence="4" id="KW-1185">Reference proteome</keyword>
<protein>
    <submittedName>
        <fullName evidence="3">Expressed conserved protein</fullName>
    </submittedName>
</protein>
<evidence type="ECO:0000313" key="4">
    <source>
        <dbReference type="Proteomes" id="UP000017246"/>
    </source>
</evidence>
<proteinExistence type="predicted"/>
<reference evidence="3" key="1">
    <citation type="journal article" date="2013" name="Nature">
        <title>The genomes of four tapeworm species reveal adaptations to parasitism.</title>
        <authorList>
            <person name="Tsai I.J."/>
            <person name="Zarowiecki M."/>
            <person name="Holroyd N."/>
            <person name="Garciarrubio A."/>
            <person name="Sanchez-Flores A."/>
            <person name="Brooks K.L."/>
            <person name="Tracey A."/>
            <person name="Bobes R.J."/>
            <person name="Fragoso G."/>
            <person name="Sciutto E."/>
            <person name="Aslett M."/>
            <person name="Beasley H."/>
            <person name="Bennett H.M."/>
            <person name="Cai J."/>
            <person name="Camicia F."/>
            <person name="Clark R."/>
            <person name="Cucher M."/>
            <person name="De Silva N."/>
            <person name="Day T.A."/>
            <person name="Deplazes P."/>
            <person name="Estrada K."/>
            <person name="Fernandez C."/>
            <person name="Holland P.W."/>
            <person name="Hou J."/>
            <person name="Hu S."/>
            <person name="Huckvale T."/>
            <person name="Hung S.S."/>
            <person name="Kamenetzky L."/>
            <person name="Keane J.A."/>
            <person name="Kiss F."/>
            <person name="Koziol U."/>
            <person name="Lambert O."/>
            <person name="Liu K."/>
            <person name="Luo X."/>
            <person name="Luo Y."/>
            <person name="Macchiaroli N."/>
            <person name="Nichol S."/>
            <person name="Paps J."/>
            <person name="Parkinson J."/>
            <person name="Pouchkina-Stantcheva N."/>
            <person name="Riddiford N."/>
            <person name="Rosenzvit M."/>
            <person name="Salinas G."/>
            <person name="Wasmuth J.D."/>
            <person name="Zamanian M."/>
            <person name="Zheng Y."/>
            <person name="Cai X."/>
            <person name="Soberon X."/>
            <person name="Olson P.D."/>
            <person name="Laclette J.P."/>
            <person name="Brehm K."/>
            <person name="Berriman M."/>
            <person name="Garciarrubio A."/>
            <person name="Bobes R.J."/>
            <person name="Fragoso G."/>
            <person name="Sanchez-Flores A."/>
            <person name="Estrada K."/>
            <person name="Cevallos M.A."/>
            <person name="Morett E."/>
            <person name="Gonzalez V."/>
            <person name="Portillo T."/>
            <person name="Ochoa-Leyva A."/>
            <person name="Jose M.V."/>
            <person name="Sciutto E."/>
            <person name="Landa A."/>
            <person name="Jimenez L."/>
            <person name="Valdes V."/>
            <person name="Carrero J.C."/>
            <person name="Larralde C."/>
            <person name="Morales-Montor J."/>
            <person name="Limon-Lason J."/>
            <person name="Soberon X."/>
            <person name="Laclette J.P."/>
        </authorList>
    </citation>
    <scope>NUCLEOTIDE SEQUENCE [LARGE SCALE GENOMIC DNA]</scope>
</reference>
<gene>
    <name evidence="3" type="ORF">EmuJ_000827100</name>
</gene>
<feature type="transmembrane region" description="Helical" evidence="1">
    <location>
        <begin position="63"/>
        <end position="82"/>
    </location>
</feature>
<sequence length="114" mass="13058">MAALLSRLAPRLFTKIVRFDAVTVAKSHVQPIRFPKVTYNDMTKPEGPWQEKYDALNAEYSRYMYIGICSFMVSLGITLYALDPFKYMEPAHRNTPEGLAFLNPKPEVLADIQE</sequence>
<evidence type="ECO:0000256" key="1">
    <source>
        <dbReference type="SAM" id="Phobius"/>
    </source>
</evidence>
<dbReference type="AlphaFoldDB" id="A0A068YEM6"/>
<dbReference type="Proteomes" id="UP000017246">
    <property type="component" value="Unassembled WGS sequence"/>
</dbReference>
<dbReference type="EMBL" id="LN902841">
    <property type="protein sequence ID" value="CDS40674.1"/>
    <property type="molecule type" value="Genomic_DNA"/>
</dbReference>
<feature type="domain" description="Deltamethrin resistance protein prag01" evidence="2">
    <location>
        <begin position="40"/>
        <end position="79"/>
    </location>
</feature>
<dbReference type="OrthoDB" id="6223128at2759"/>
<keyword evidence="1" id="KW-1133">Transmembrane helix</keyword>
<evidence type="ECO:0000259" key="2">
    <source>
        <dbReference type="Pfam" id="PF16020"/>
    </source>
</evidence>
<evidence type="ECO:0000313" key="3">
    <source>
        <dbReference type="EMBL" id="CDS40674.1"/>
    </source>
</evidence>